<evidence type="ECO:0000313" key="3">
    <source>
        <dbReference type="Proteomes" id="UP001107558"/>
    </source>
</evidence>
<dbReference type="EMBL" id="JADBJN010000002">
    <property type="protein sequence ID" value="KAG5674325.1"/>
    <property type="molecule type" value="Genomic_DNA"/>
</dbReference>
<name>A0A9J6BXQ8_POLVA</name>
<gene>
    <name evidence="2" type="ORF">PVAND_004301</name>
</gene>
<feature type="chain" id="PRO_5039939114" description="Defensin" evidence="1">
    <location>
        <begin position="21"/>
        <end position="78"/>
    </location>
</feature>
<comment type="caution">
    <text evidence="2">The sequence shown here is derived from an EMBL/GenBank/DDBJ whole genome shotgun (WGS) entry which is preliminary data.</text>
</comment>
<evidence type="ECO:0000313" key="2">
    <source>
        <dbReference type="EMBL" id="KAG5674325.1"/>
    </source>
</evidence>
<evidence type="ECO:0000256" key="1">
    <source>
        <dbReference type="SAM" id="SignalP"/>
    </source>
</evidence>
<keyword evidence="3" id="KW-1185">Reference proteome</keyword>
<proteinExistence type="predicted"/>
<sequence length="78" mass="8767">MKLIFLPFVLFSFLCSFSFAEEDGIGQQNYILSGGLGCTYLNFPIVCNFRCFIRGYFNFNGGQCFNNECVCVALPGSY</sequence>
<reference evidence="2" key="1">
    <citation type="submission" date="2021-03" db="EMBL/GenBank/DDBJ databases">
        <title>Chromosome level genome of the anhydrobiotic midge Polypedilum vanderplanki.</title>
        <authorList>
            <person name="Yoshida Y."/>
            <person name="Kikawada T."/>
            <person name="Gusev O."/>
        </authorList>
    </citation>
    <scope>NUCLEOTIDE SEQUENCE</scope>
    <source>
        <strain evidence="2">NIAS01</strain>
        <tissue evidence="2">Whole body or cell culture</tissue>
    </source>
</reference>
<organism evidence="2 3">
    <name type="scientific">Polypedilum vanderplanki</name>
    <name type="common">Sleeping chironomid midge</name>
    <dbReference type="NCBI Taxonomy" id="319348"/>
    <lineage>
        <taxon>Eukaryota</taxon>
        <taxon>Metazoa</taxon>
        <taxon>Ecdysozoa</taxon>
        <taxon>Arthropoda</taxon>
        <taxon>Hexapoda</taxon>
        <taxon>Insecta</taxon>
        <taxon>Pterygota</taxon>
        <taxon>Neoptera</taxon>
        <taxon>Endopterygota</taxon>
        <taxon>Diptera</taxon>
        <taxon>Nematocera</taxon>
        <taxon>Chironomoidea</taxon>
        <taxon>Chironomidae</taxon>
        <taxon>Chironominae</taxon>
        <taxon>Polypedilum</taxon>
        <taxon>Polypedilum</taxon>
    </lineage>
</organism>
<dbReference type="Proteomes" id="UP001107558">
    <property type="component" value="Chromosome 2"/>
</dbReference>
<dbReference type="AlphaFoldDB" id="A0A9J6BXQ8"/>
<dbReference type="OrthoDB" id="10435267at2759"/>
<protein>
    <recommendedName>
        <fullName evidence="4">Defensin</fullName>
    </recommendedName>
</protein>
<feature type="signal peptide" evidence="1">
    <location>
        <begin position="1"/>
        <end position="20"/>
    </location>
</feature>
<evidence type="ECO:0008006" key="4">
    <source>
        <dbReference type="Google" id="ProtNLM"/>
    </source>
</evidence>
<accession>A0A9J6BXQ8</accession>
<keyword evidence="1" id="KW-0732">Signal</keyword>